<keyword evidence="7" id="KW-1185">Reference proteome</keyword>
<keyword evidence="4" id="KW-0472">Membrane</keyword>
<dbReference type="Pfam" id="PF03544">
    <property type="entry name" value="TonB_C"/>
    <property type="match status" value="1"/>
</dbReference>
<evidence type="ECO:0000259" key="5">
    <source>
        <dbReference type="PROSITE" id="PS52015"/>
    </source>
</evidence>
<dbReference type="PROSITE" id="PS52015">
    <property type="entry name" value="TONB_CTD"/>
    <property type="match status" value="1"/>
</dbReference>
<dbReference type="HOGENOM" id="CLU_1945592_0_0_6"/>
<dbReference type="RefSeq" id="WP_014401808.1">
    <property type="nucleotide sequence ID" value="NC_017033.1"/>
</dbReference>
<dbReference type="SUPFAM" id="SSF74653">
    <property type="entry name" value="TolA/TonB C-terminal domain"/>
    <property type="match status" value="1"/>
</dbReference>
<dbReference type="eggNOG" id="COG0810">
    <property type="taxonomic scope" value="Bacteria"/>
</dbReference>
<comment type="subcellular location">
    <subcellularLocation>
        <location evidence="1">Membrane</location>
        <topology evidence="1">Single-pass membrane protein</topology>
    </subcellularLocation>
</comment>
<dbReference type="Gene3D" id="3.30.1150.10">
    <property type="match status" value="1"/>
</dbReference>
<dbReference type="KEGG" id="fau:Fraau_0312"/>
<evidence type="ECO:0000313" key="7">
    <source>
        <dbReference type="Proteomes" id="UP000005234"/>
    </source>
</evidence>
<sequence>MIRATGISVGKWIMAALVAVTAVPVMAEGLSKADWPRDATGHPATGLVLVEARVGLQGQVIRSRVLRESGYAAFDRSALATVSHYHFTPRRVHGAGVIYDMRVPVSFRPRGGPQGTLHVSLIPMDAPRH</sequence>
<feature type="domain" description="TonB C-terminal" evidence="5">
    <location>
        <begin position="20"/>
        <end position="116"/>
    </location>
</feature>
<evidence type="ECO:0000256" key="3">
    <source>
        <dbReference type="ARBA" id="ARBA00022989"/>
    </source>
</evidence>
<dbReference type="GO" id="GO:0016020">
    <property type="term" value="C:membrane"/>
    <property type="evidence" value="ECO:0007669"/>
    <property type="project" value="UniProtKB-SubCell"/>
</dbReference>
<dbReference type="GO" id="GO:0055085">
    <property type="term" value="P:transmembrane transport"/>
    <property type="evidence" value="ECO:0007669"/>
    <property type="project" value="InterPro"/>
</dbReference>
<dbReference type="STRING" id="767434.Fraau_0312"/>
<proteinExistence type="predicted"/>
<evidence type="ECO:0000256" key="2">
    <source>
        <dbReference type="ARBA" id="ARBA00022692"/>
    </source>
</evidence>
<accession>H8L304</accession>
<dbReference type="EMBL" id="CP003350">
    <property type="protein sequence ID" value="AFC84802.1"/>
    <property type="molecule type" value="Genomic_DNA"/>
</dbReference>
<name>H8L304_FRAAD</name>
<evidence type="ECO:0000313" key="6">
    <source>
        <dbReference type="EMBL" id="AFC84802.1"/>
    </source>
</evidence>
<dbReference type="Proteomes" id="UP000005234">
    <property type="component" value="Chromosome"/>
</dbReference>
<reference evidence="6" key="1">
    <citation type="submission" date="2012-02" db="EMBL/GenBank/DDBJ databases">
        <title>The complete genome of Frateuria aurantia DSM 6220.</title>
        <authorList>
            <consortium name="US DOE Joint Genome Institute (JGI-PGF)"/>
            <person name="Lucas S."/>
            <person name="Copeland A."/>
            <person name="Lapidus A."/>
            <person name="Glavina del Rio T."/>
            <person name="Dalin E."/>
            <person name="Tice H."/>
            <person name="Bruce D."/>
            <person name="Goodwin L."/>
            <person name="Pitluck S."/>
            <person name="Peters L."/>
            <person name="Ovchinnikova G."/>
            <person name="Teshima H."/>
            <person name="Kyrpides N."/>
            <person name="Mavromatis K."/>
            <person name="Ivanova N."/>
            <person name="Brettin T."/>
            <person name="Detter J.C."/>
            <person name="Han C."/>
            <person name="Larimer F."/>
            <person name="Land M."/>
            <person name="Hauser L."/>
            <person name="Markowitz V."/>
            <person name="Cheng J.-F."/>
            <person name="Hugenholtz P."/>
            <person name="Woyke T."/>
            <person name="Wu D."/>
            <person name="Brambilla E."/>
            <person name="Klenk H.-P."/>
            <person name="Eisen J.A."/>
        </authorList>
    </citation>
    <scope>NUCLEOTIDE SEQUENCE</scope>
    <source>
        <strain evidence="6">DSM 6220</strain>
    </source>
</reference>
<gene>
    <name evidence="6" type="ordered locus">Fraau_0312</name>
</gene>
<keyword evidence="2" id="KW-0812">Transmembrane</keyword>
<protein>
    <submittedName>
        <fullName evidence="6">TonB family protein</fullName>
    </submittedName>
</protein>
<keyword evidence="3" id="KW-1133">Transmembrane helix</keyword>
<dbReference type="NCBIfam" id="TIGR01352">
    <property type="entry name" value="tonB_Cterm"/>
    <property type="match status" value="1"/>
</dbReference>
<evidence type="ECO:0000256" key="1">
    <source>
        <dbReference type="ARBA" id="ARBA00004167"/>
    </source>
</evidence>
<dbReference type="InterPro" id="IPR006260">
    <property type="entry name" value="TonB/TolA_C"/>
</dbReference>
<organism evidence="6 7">
    <name type="scientific">Frateuria aurantia (strain ATCC 33424 / DSM 6220 / KCTC 2777 / LMG 1558 / NBRC 3245 / NCIMB 13370)</name>
    <name type="common">Acetobacter aurantius</name>
    <dbReference type="NCBI Taxonomy" id="767434"/>
    <lineage>
        <taxon>Bacteria</taxon>
        <taxon>Pseudomonadati</taxon>
        <taxon>Pseudomonadota</taxon>
        <taxon>Gammaproteobacteria</taxon>
        <taxon>Lysobacterales</taxon>
        <taxon>Rhodanobacteraceae</taxon>
        <taxon>Frateuria</taxon>
    </lineage>
</organism>
<dbReference type="InterPro" id="IPR037682">
    <property type="entry name" value="TonB_C"/>
</dbReference>
<evidence type="ECO:0000256" key="4">
    <source>
        <dbReference type="ARBA" id="ARBA00023136"/>
    </source>
</evidence>
<dbReference type="AlphaFoldDB" id="H8L304"/>